<gene>
    <name evidence="3" type="ordered locus">Mboo_0101</name>
</gene>
<evidence type="ECO:0000256" key="2">
    <source>
        <dbReference type="ARBA" id="ARBA00022840"/>
    </source>
</evidence>
<dbReference type="AlphaFoldDB" id="A7I4G4"/>
<dbReference type="InterPro" id="IPR055549">
    <property type="entry name" value="DUF7125"/>
</dbReference>
<dbReference type="Proteomes" id="UP000002408">
    <property type="component" value="Chromosome"/>
</dbReference>
<dbReference type="HOGENOM" id="CLU_1399764_0_0_2"/>
<dbReference type="PANTHER" id="PTHR43637:SF3">
    <property type="entry name" value="FLAGELLA-RELATED PROTEIN H-RELATED"/>
    <property type="match status" value="1"/>
</dbReference>
<sequence>MDTKSQIVDIPISVKPKKRSTGIVGLNLLLDGGFPAGTIVMVYGTPISGVELAAMQFWKVEGEEGTYLMNDGDVEVGMQDVAELHPDMYLPQMVGGRIVIDSYSAIVIRYGIDAALKFLKHARESMRERGANMMFIVYTNVHTPVEITRIMRAADIVIELKTDVHQSEIERTLAVHKIRDAAAPQRLLPFIITERGIEASTTSRVV</sequence>
<dbReference type="InterPro" id="IPR027417">
    <property type="entry name" value="P-loop_NTPase"/>
</dbReference>
<keyword evidence="2" id="KW-0067">ATP-binding</keyword>
<name>A7I4G4_METB6</name>
<keyword evidence="1" id="KW-0547">Nucleotide-binding</keyword>
<dbReference type="KEGG" id="mbn:Mboo_0101"/>
<organism evidence="3 4">
    <name type="scientific">Methanoregula boonei (strain DSM 21154 / JCM 14090 / 6A8)</name>
    <dbReference type="NCBI Taxonomy" id="456442"/>
    <lineage>
        <taxon>Archaea</taxon>
        <taxon>Methanobacteriati</taxon>
        <taxon>Methanobacteriota</taxon>
        <taxon>Stenosarchaea group</taxon>
        <taxon>Methanomicrobia</taxon>
        <taxon>Methanomicrobiales</taxon>
        <taxon>Methanoregulaceae</taxon>
        <taxon>Methanoregula</taxon>
    </lineage>
</organism>
<dbReference type="RefSeq" id="WP_011991113.1">
    <property type="nucleotide sequence ID" value="NC_009712.1"/>
</dbReference>
<reference evidence="4" key="1">
    <citation type="journal article" date="2015" name="Microbiology">
        <title>Genome of Methanoregula boonei 6A8 reveals adaptations to oligotrophic peatland environments.</title>
        <authorList>
            <person name="Braeuer S."/>
            <person name="Cadillo-Quiroz H."/>
            <person name="Kyrpides N."/>
            <person name="Woyke T."/>
            <person name="Goodwin L."/>
            <person name="Detter C."/>
            <person name="Podell S."/>
            <person name="Yavitt J.B."/>
            <person name="Zinder S.H."/>
        </authorList>
    </citation>
    <scope>NUCLEOTIDE SEQUENCE [LARGE SCALE GENOMIC DNA]</scope>
    <source>
        <strain evidence="4">DSM 21154 / JCM 14090 / 6A8</strain>
    </source>
</reference>
<dbReference type="GeneID" id="5412256"/>
<evidence type="ECO:0000313" key="4">
    <source>
        <dbReference type="Proteomes" id="UP000002408"/>
    </source>
</evidence>
<dbReference type="GO" id="GO:0005524">
    <property type="term" value="F:ATP binding"/>
    <property type="evidence" value="ECO:0007669"/>
    <property type="project" value="UniProtKB-KW"/>
</dbReference>
<dbReference type="SUPFAM" id="SSF52540">
    <property type="entry name" value="P-loop containing nucleoside triphosphate hydrolases"/>
    <property type="match status" value="1"/>
</dbReference>
<dbReference type="eggNOG" id="arCOG01175">
    <property type="taxonomic scope" value="Archaea"/>
</dbReference>
<dbReference type="PANTHER" id="PTHR43637">
    <property type="entry name" value="UPF0273 PROTEIN TM_0370"/>
    <property type="match status" value="1"/>
</dbReference>
<proteinExistence type="predicted"/>
<dbReference type="Pfam" id="PF23442">
    <property type="entry name" value="DUF7125"/>
    <property type="match status" value="1"/>
</dbReference>
<protein>
    <submittedName>
        <fullName evidence="3">Uncharacterized protein</fullName>
    </submittedName>
</protein>
<evidence type="ECO:0000313" key="3">
    <source>
        <dbReference type="EMBL" id="ABS54625.1"/>
    </source>
</evidence>
<dbReference type="EMBL" id="CP000780">
    <property type="protein sequence ID" value="ABS54625.1"/>
    <property type="molecule type" value="Genomic_DNA"/>
</dbReference>
<evidence type="ECO:0000256" key="1">
    <source>
        <dbReference type="ARBA" id="ARBA00022741"/>
    </source>
</evidence>
<dbReference type="Gene3D" id="3.40.50.300">
    <property type="entry name" value="P-loop containing nucleotide triphosphate hydrolases"/>
    <property type="match status" value="2"/>
</dbReference>
<dbReference type="OrthoDB" id="49590at2157"/>
<accession>A7I4G4</accession>
<keyword evidence="4" id="KW-1185">Reference proteome</keyword>